<dbReference type="NCBIfam" id="NF003477">
    <property type="entry name" value="PRK05122.1"/>
    <property type="match status" value="1"/>
</dbReference>
<keyword evidence="5 8" id="KW-0812">Transmembrane</keyword>
<dbReference type="AlphaFoldDB" id="A0A250DMA7"/>
<feature type="transmembrane region" description="Helical" evidence="8">
    <location>
        <begin position="279"/>
        <end position="297"/>
    </location>
</feature>
<feature type="domain" description="Major facilitator superfamily (MFS) profile" evidence="9">
    <location>
        <begin position="13"/>
        <end position="391"/>
    </location>
</feature>
<dbReference type="InterPro" id="IPR050171">
    <property type="entry name" value="MFS_Transporters"/>
</dbReference>
<proteinExistence type="inferred from homology"/>
<dbReference type="InterPro" id="IPR036259">
    <property type="entry name" value="MFS_trans_sf"/>
</dbReference>
<dbReference type="GO" id="GO:0022857">
    <property type="term" value="F:transmembrane transporter activity"/>
    <property type="evidence" value="ECO:0007669"/>
    <property type="project" value="UniProtKB-UniRule"/>
</dbReference>
<evidence type="ECO:0000256" key="6">
    <source>
        <dbReference type="ARBA" id="ARBA00022989"/>
    </source>
</evidence>
<evidence type="ECO:0000259" key="9">
    <source>
        <dbReference type="PROSITE" id="PS50850"/>
    </source>
</evidence>
<keyword evidence="3 8" id="KW-1003">Cell membrane</keyword>
<feature type="transmembrane region" description="Helical" evidence="8">
    <location>
        <begin position="249"/>
        <end position="267"/>
    </location>
</feature>
<feature type="transmembrane region" description="Helical" evidence="8">
    <location>
        <begin position="80"/>
        <end position="103"/>
    </location>
</feature>
<keyword evidence="2 8" id="KW-0813">Transport</keyword>
<evidence type="ECO:0000256" key="2">
    <source>
        <dbReference type="ARBA" id="ARBA00022448"/>
    </source>
</evidence>
<evidence type="ECO:0000256" key="7">
    <source>
        <dbReference type="ARBA" id="ARBA00023136"/>
    </source>
</evidence>
<dbReference type="InterPro" id="IPR011701">
    <property type="entry name" value="MFS"/>
</dbReference>
<evidence type="ECO:0000256" key="1">
    <source>
        <dbReference type="ARBA" id="ARBA00004651"/>
    </source>
</evidence>
<dbReference type="CDD" id="cd17489">
    <property type="entry name" value="MFS_YfcJ_like"/>
    <property type="match status" value="1"/>
</dbReference>
<dbReference type="PANTHER" id="PTHR23517:SF1">
    <property type="match status" value="1"/>
</dbReference>
<reference evidence="10 11" key="1">
    <citation type="submission" date="2017-09" db="EMBL/GenBank/DDBJ databases">
        <title>The diverse metabolic capabilities of V. boronicumulans make it an excellent choice for continued studies on novel biodegradation.</title>
        <authorList>
            <person name="Sun S."/>
        </authorList>
    </citation>
    <scope>NUCLEOTIDE SEQUENCE [LARGE SCALE GENOMIC DNA]</scope>
    <source>
        <strain evidence="10 11">J1</strain>
    </source>
</reference>
<dbReference type="PROSITE" id="PS50850">
    <property type="entry name" value="MFS"/>
    <property type="match status" value="1"/>
</dbReference>
<feature type="transmembrane region" description="Helical" evidence="8">
    <location>
        <begin position="48"/>
        <end position="68"/>
    </location>
</feature>
<keyword evidence="7 8" id="KW-0472">Membrane</keyword>
<dbReference type="NCBIfam" id="NF009048">
    <property type="entry name" value="PRK12382.1"/>
    <property type="match status" value="1"/>
</dbReference>
<dbReference type="RefSeq" id="WP_095745865.1">
    <property type="nucleotide sequence ID" value="NZ_CP023284.1"/>
</dbReference>
<dbReference type="PANTHER" id="PTHR23517">
    <property type="entry name" value="RESISTANCE PROTEIN MDTM, PUTATIVE-RELATED-RELATED"/>
    <property type="match status" value="1"/>
</dbReference>
<dbReference type="GO" id="GO:0005886">
    <property type="term" value="C:plasma membrane"/>
    <property type="evidence" value="ECO:0007669"/>
    <property type="project" value="UniProtKB-SubCell"/>
</dbReference>
<feature type="transmembrane region" description="Helical" evidence="8">
    <location>
        <begin position="335"/>
        <end position="356"/>
    </location>
</feature>
<dbReference type="InterPro" id="IPR020846">
    <property type="entry name" value="MFS_dom"/>
</dbReference>
<name>A0A250DMA7_9BURK</name>
<evidence type="ECO:0000313" key="11">
    <source>
        <dbReference type="Proteomes" id="UP000217154"/>
    </source>
</evidence>
<dbReference type="KEGG" id="vbo:CKY39_21465"/>
<feature type="transmembrane region" description="Helical" evidence="8">
    <location>
        <begin position="368"/>
        <end position="387"/>
    </location>
</feature>
<feature type="transmembrane region" description="Helical" evidence="8">
    <location>
        <begin position="14"/>
        <end position="36"/>
    </location>
</feature>
<evidence type="ECO:0000313" key="10">
    <source>
        <dbReference type="EMBL" id="ATA55508.1"/>
    </source>
</evidence>
<feature type="transmembrane region" description="Helical" evidence="8">
    <location>
        <begin position="147"/>
        <end position="169"/>
    </location>
</feature>
<comment type="subcellular location">
    <subcellularLocation>
        <location evidence="8">Cell inner membrane</location>
        <topology evidence="8">Multi-pass membrane protein</topology>
    </subcellularLocation>
    <subcellularLocation>
        <location evidence="1">Cell membrane</location>
        <topology evidence="1">Multi-pass membrane protein</topology>
    </subcellularLocation>
</comment>
<evidence type="ECO:0000256" key="4">
    <source>
        <dbReference type="ARBA" id="ARBA00022519"/>
    </source>
</evidence>
<protein>
    <recommendedName>
        <fullName evidence="8">Uncharacterized MFS-type transporter CKY39_21465</fullName>
    </recommendedName>
</protein>
<feature type="transmembrane region" description="Helical" evidence="8">
    <location>
        <begin position="175"/>
        <end position="200"/>
    </location>
</feature>
<gene>
    <name evidence="10" type="ORF">CKY39_21465</name>
</gene>
<evidence type="ECO:0000256" key="3">
    <source>
        <dbReference type="ARBA" id="ARBA00022475"/>
    </source>
</evidence>
<dbReference type="Gene3D" id="1.20.1250.20">
    <property type="entry name" value="MFS general substrate transporter like domains"/>
    <property type="match status" value="1"/>
</dbReference>
<dbReference type="Proteomes" id="UP000217154">
    <property type="component" value="Chromosome"/>
</dbReference>
<dbReference type="SUPFAM" id="SSF103473">
    <property type="entry name" value="MFS general substrate transporter"/>
    <property type="match status" value="1"/>
</dbReference>
<sequence length="399" mass="41107">MTNVQTNSSSLRTLVWMTLALFLAYLSVAMSMPAVTLHVSQTLGMGNVASGLGVGIAFLSTILSRGWAGRLADERGGKFAMFWGLVLYAAASLLCWASSLPVLGHGVGAYLVLLTGRLVLGLGESFALVGMLGWAMAAMGPARSGQVMALVGTGMYGAFAVGGPLGLWLLERLGFAGLMAGSIALPLVSGAMLWSIAPAMSAQGRRAPFSDVLGLIWKQGAVVGLQGVGFAALGAFFPLYFLAHGWQGAGYGLTCFGLGFVLVRLLAGRLPDRIGGIKVALVSLAIEAVGQALLWLAPHPVVAMVGALLTGMGCSMVFPAMGLEAVKRVPTHLRGTAIGGFAAFQDLAYGVTGPMAGLIADHYGHDSVFLVGLIATVVGIGMTWRLARVSRAERASAPA</sequence>
<keyword evidence="4 8" id="KW-0997">Cell inner membrane</keyword>
<feature type="transmembrane region" description="Helical" evidence="8">
    <location>
        <begin position="221"/>
        <end position="243"/>
    </location>
</feature>
<dbReference type="HAMAP" id="MF_02091">
    <property type="entry name" value="MFS_YfcJ"/>
    <property type="match status" value="1"/>
</dbReference>
<feature type="transmembrane region" description="Helical" evidence="8">
    <location>
        <begin position="303"/>
        <end position="323"/>
    </location>
</feature>
<feature type="transmembrane region" description="Helical" evidence="8">
    <location>
        <begin position="109"/>
        <end position="135"/>
    </location>
</feature>
<comment type="similarity">
    <text evidence="8">Belongs to the major facilitator superfamily. YfcJ family.</text>
</comment>
<dbReference type="EMBL" id="CP023284">
    <property type="protein sequence ID" value="ATA55508.1"/>
    <property type="molecule type" value="Genomic_DNA"/>
</dbReference>
<organism evidence="10 11">
    <name type="scientific">Variovorax boronicumulans</name>
    <dbReference type="NCBI Taxonomy" id="436515"/>
    <lineage>
        <taxon>Bacteria</taxon>
        <taxon>Pseudomonadati</taxon>
        <taxon>Pseudomonadota</taxon>
        <taxon>Betaproteobacteria</taxon>
        <taxon>Burkholderiales</taxon>
        <taxon>Comamonadaceae</taxon>
        <taxon>Variovorax</taxon>
    </lineage>
</organism>
<evidence type="ECO:0000256" key="5">
    <source>
        <dbReference type="ARBA" id="ARBA00022692"/>
    </source>
</evidence>
<dbReference type="Pfam" id="PF07690">
    <property type="entry name" value="MFS_1"/>
    <property type="match status" value="1"/>
</dbReference>
<dbReference type="InterPro" id="IPR037541">
    <property type="entry name" value="MFS_YfcJ"/>
</dbReference>
<keyword evidence="6 8" id="KW-1133">Transmembrane helix</keyword>
<accession>A0A250DMA7</accession>
<evidence type="ECO:0000256" key="8">
    <source>
        <dbReference type="HAMAP-Rule" id="MF_02091"/>
    </source>
</evidence>